<comment type="caution">
    <text evidence="2">The sequence shown here is derived from an EMBL/GenBank/DDBJ whole genome shotgun (WGS) entry which is preliminary data.</text>
</comment>
<gene>
    <name evidence="2" type="ORF">KDA82_13310</name>
</gene>
<dbReference type="Proteomes" id="UP000675554">
    <property type="component" value="Unassembled WGS sequence"/>
</dbReference>
<organism evidence="2 3">
    <name type="scientific">Streptomyces daliensis</name>
    <dbReference type="NCBI Taxonomy" id="299421"/>
    <lineage>
        <taxon>Bacteria</taxon>
        <taxon>Bacillati</taxon>
        <taxon>Actinomycetota</taxon>
        <taxon>Actinomycetes</taxon>
        <taxon>Kitasatosporales</taxon>
        <taxon>Streptomycetaceae</taxon>
        <taxon>Streptomyces</taxon>
    </lineage>
</organism>
<dbReference type="GO" id="GO:0016491">
    <property type="term" value="F:oxidoreductase activity"/>
    <property type="evidence" value="ECO:0007669"/>
    <property type="project" value="UniProtKB-KW"/>
</dbReference>
<dbReference type="EMBL" id="JAGSMN010000283">
    <property type="protein sequence ID" value="MBR7673976.1"/>
    <property type="molecule type" value="Genomic_DNA"/>
</dbReference>
<accession>A0A8T4INX9</accession>
<feature type="non-terminal residue" evidence="2">
    <location>
        <position position="105"/>
    </location>
</feature>
<sequence>MNQAPLPGRRSLLRLGAGLTVAGLATGTGTGTGWAATRSSARSGSTATAWNALAHGLDGTLVRPGDHDYATARLLFNPRFDAARPSGVAYCATSQDVRECLAFAR</sequence>
<dbReference type="AlphaFoldDB" id="A0A8T4INX9"/>
<reference evidence="2" key="1">
    <citation type="submission" date="2021-04" db="EMBL/GenBank/DDBJ databases">
        <title>Sequencing of actinobacteria type strains.</title>
        <authorList>
            <person name="Nguyen G.-S."/>
            <person name="Wentzel A."/>
        </authorList>
    </citation>
    <scope>NUCLEOTIDE SEQUENCE</scope>
    <source>
        <strain evidence="2">DSM 42095</strain>
    </source>
</reference>
<evidence type="ECO:0000313" key="3">
    <source>
        <dbReference type="Proteomes" id="UP000675554"/>
    </source>
</evidence>
<keyword evidence="3" id="KW-1185">Reference proteome</keyword>
<name>A0A8T4INX9_9ACTN</name>
<dbReference type="PROSITE" id="PS51318">
    <property type="entry name" value="TAT"/>
    <property type="match status" value="1"/>
</dbReference>
<dbReference type="InterPro" id="IPR006311">
    <property type="entry name" value="TAT_signal"/>
</dbReference>
<dbReference type="Gene3D" id="3.30.43.10">
    <property type="entry name" value="Uridine Diphospho-n-acetylenolpyruvylglucosamine Reductase, domain 2"/>
    <property type="match status" value="1"/>
</dbReference>
<evidence type="ECO:0000256" key="1">
    <source>
        <dbReference type="ARBA" id="ARBA00023002"/>
    </source>
</evidence>
<protein>
    <submittedName>
        <fullName evidence="2">Uncharacterized protein</fullName>
    </submittedName>
</protein>
<keyword evidence="1" id="KW-0560">Oxidoreductase</keyword>
<proteinExistence type="predicted"/>
<dbReference type="InterPro" id="IPR016167">
    <property type="entry name" value="FAD-bd_PCMH_sub1"/>
</dbReference>
<evidence type="ECO:0000313" key="2">
    <source>
        <dbReference type="EMBL" id="MBR7673976.1"/>
    </source>
</evidence>